<sequence length="193" mass="22494">MSKEKKKLTQDELVRAFNQYMPKRHVFPPLVDDEDDLTNSSTESEGSDTEEDDPFKKLFLSIDFSTVMTLDCEQAYAESTRLKRPEEYLNITVKKDLEMALEKLINLTVKPKDPIDWLGYTLLNMQINKHPKPNSYSGRRKTNLLTKPVDEQLQFEVNMAMDIGHSFLQPSLFREPVDKELQVVEKRRLPAQE</sequence>
<feature type="region of interest" description="Disordered" evidence="1">
    <location>
        <begin position="25"/>
        <end position="52"/>
    </location>
</feature>
<dbReference type="AlphaFoldDB" id="A0A8R1DZ34"/>
<reference evidence="2" key="2">
    <citation type="submission" date="2022-06" db="UniProtKB">
        <authorList>
            <consortium name="EnsemblMetazoa"/>
        </authorList>
    </citation>
    <scope>IDENTIFICATION</scope>
    <source>
        <strain evidence="2">DF5081</strain>
    </source>
</reference>
<evidence type="ECO:0000256" key="1">
    <source>
        <dbReference type="SAM" id="MobiDB-lite"/>
    </source>
</evidence>
<protein>
    <submittedName>
        <fullName evidence="2">Uncharacterized protein</fullName>
    </submittedName>
</protein>
<evidence type="ECO:0000313" key="2">
    <source>
        <dbReference type="EnsemblMetazoa" id="CJA15499.1"/>
    </source>
</evidence>
<dbReference type="CDD" id="cd22958">
    <property type="entry name" value="DD_DPY30_SDC1-like"/>
    <property type="match status" value="1"/>
</dbReference>
<accession>A0A8R1DZ34</accession>
<dbReference type="EnsemblMetazoa" id="CJA15499.1">
    <property type="protein sequence ID" value="CJA15499.1"/>
    <property type="gene ID" value="WBGene00134703"/>
</dbReference>
<reference evidence="3" key="1">
    <citation type="submission" date="2010-08" db="EMBL/GenBank/DDBJ databases">
        <authorList>
            <consortium name="Caenorhabditis japonica Sequencing Consortium"/>
            <person name="Wilson R.K."/>
        </authorList>
    </citation>
    <scope>NUCLEOTIDE SEQUENCE [LARGE SCALE GENOMIC DNA]</scope>
    <source>
        <strain evidence="3">DF5081</strain>
    </source>
</reference>
<name>A0A8R1DZ34_CAEJA</name>
<dbReference type="Proteomes" id="UP000005237">
    <property type="component" value="Unassembled WGS sequence"/>
</dbReference>
<keyword evidence="3" id="KW-1185">Reference proteome</keyword>
<organism evidence="2 3">
    <name type="scientific">Caenorhabditis japonica</name>
    <dbReference type="NCBI Taxonomy" id="281687"/>
    <lineage>
        <taxon>Eukaryota</taxon>
        <taxon>Metazoa</taxon>
        <taxon>Ecdysozoa</taxon>
        <taxon>Nematoda</taxon>
        <taxon>Chromadorea</taxon>
        <taxon>Rhabditida</taxon>
        <taxon>Rhabditina</taxon>
        <taxon>Rhabditomorpha</taxon>
        <taxon>Rhabditoidea</taxon>
        <taxon>Rhabditidae</taxon>
        <taxon>Peloderinae</taxon>
        <taxon>Caenorhabditis</taxon>
    </lineage>
</organism>
<proteinExistence type="predicted"/>
<evidence type="ECO:0000313" key="3">
    <source>
        <dbReference type="Proteomes" id="UP000005237"/>
    </source>
</evidence>